<proteinExistence type="predicted"/>
<evidence type="ECO:0000313" key="2">
    <source>
        <dbReference type="Proteomes" id="UP000054359"/>
    </source>
</evidence>
<evidence type="ECO:0000313" key="1">
    <source>
        <dbReference type="EMBL" id="KFM72909.1"/>
    </source>
</evidence>
<keyword evidence="2" id="KW-1185">Reference proteome</keyword>
<feature type="non-terminal residue" evidence="1">
    <location>
        <position position="35"/>
    </location>
</feature>
<protein>
    <submittedName>
        <fullName evidence="1">Uncharacterized protein</fullName>
    </submittedName>
</protein>
<accession>A0A087U6C0</accession>
<dbReference type="EMBL" id="KK118414">
    <property type="protein sequence ID" value="KFM72909.1"/>
    <property type="molecule type" value="Genomic_DNA"/>
</dbReference>
<sequence length="35" mass="3819">MARYKVRSLEVAKKLRKSRAVTATAVASNADVQVT</sequence>
<dbReference type="AlphaFoldDB" id="A0A087U6C0"/>
<dbReference type="Proteomes" id="UP000054359">
    <property type="component" value="Unassembled WGS sequence"/>
</dbReference>
<gene>
    <name evidence="1" type="ORF">X975_12468</name>
</gene>
<name>A0A087U6C0_STEMI</name>
<organism evidence="1 2">
    <name type="scientific">Stegodyphus mimosarum</name>
    <name type="common">African social velvet spider</name>
    <dbReference type="NCBI Taxonomy" id="407821"/>
    <lineage>
        <taxon>Eukaryota</taxon>
        <taxon>Metazoa</taxon>
        <taxon>Ecdysozoa</taxon>
        <taxon>Arthropoda</taxon>
        <taxon>Chelicerata</taxon>
        <taxon>Arachnida</taxon>
        <taxon>Araneae</taxon>
        <taxon>Araneomorphae</taxon>
        <taxon>Entelegynae</taxon>
        <taxon>Eresoidea</taxon>
        <taxon>Eresidae</taxon>
        <taxon>Stegodyphus</taxon>
    </lineage>
</organism>
<reference evidence="1 2" key="1">
    <citation type="submission" date="2013-11" db="EMBL/GenBank/DDBJ databases">
        <title>Genome sequencing of Stegodyphus mimosarum.</title>
        <authorList>
            <person name="Bechsgaard J."/>
        </authorList>
    </citation>
    <scope>NUCLEOTIDE SEQUENCE [LARGE SCALE GENOMIC DNA]</scope>
</reference>